<keyword evidence="3" id="KW-1185">Reference proteome</keyword>
<evidence type="ECO:0000313" key="3">
    <source>
        <dbReference type="Proteomes" id="UP000094501"/>
    </source>
</evidence>
<evidence type="ECO:0000313" key="2">
    <source>
        <dbReference type="EMBL" id="ODR99412.1"/>
    </source>
</evidence>
<dbReference type="Proteomes" id="UP000094501">
    <property type="component" value="Unassembled WGS sequence"/>
</dbReference>
<comment type="caution">
    <text evidence="2">The sequence shown here is derived from an EMBL/GenBank/DDBJ whole genome shotgun (WGS) entry which is preliminary data.</text>
</comment>
<evidence type="ECO:0008006" key="4">
    <source>
        <dbReference type="Google" id="ProtNLM"/>
    </source>
</evidence>
<sequence length="121" mass="12426">MTAIVRILWFLLSAAPWAMARGALLSIAVLLMGAALLGLSGWFITASGLAGIAGIGVAFDFFRPSAGVRFLALGRAAARYGERLLTHDATLRALAKLGCACSSGRPGAMAARSCGSAARRC</sequence>
<keyword evidence="1" id="KW-0472">Membrane</keyword>
<evidence type="ECO:0000256" key="1">
    <source>
        <dbReference type="SAM" id="Phobius"/>
    </source>
</evidence>
<feature type="transmembrane region" description="Helical" evidence="1">
    <location>
        <begin position="42"/>
        <end position="62"/>
    </location>
</feature>
<dbReference type="RefSeq" id="WP_083240579.1">
    <property type="nucleotide sequence ID" value="NZ_LPWG01000011.1"/>
</dbReference>
<dbReference type="EMBL" id="LPWG01000011">
    <property type="protein sequence ID" value="ODR99412.1"/>
    <property type="molecule type" value="Genomic_DNA"/>
</dbReference>
<dbReference type="OrthoDB" id="5288404at2"/>
<gene>
    <name evidence="2" type="ORF">AUC68_05440</name>
</gene>
<name>A0A1E3W0V3_9HYPH</name>
<feature type="transmembrane region" description="Helical" evidence="1">
    <location>
        <begin position="7"/>
        <end position="36"/>
    </location>
</feature>
<protein>
    <recommendedName>
        <fullName evidence="4">ABC transmembrane type-1 domain-containing protein</fullName>
    </recommendedName>
</protein>
<dbReference type="STRING" id="1774968.AUC68_05440"/>
<organism evidence="2 3">
    <name type="scientific">Methyloceanibacter methanicus</name>
    <dbReference type="NCBI Taxonomy" id="1774968"/>
    <lineage>
        <taxon>Bacteria</taxon>
        <taxon>Pseudomonadati</taxon>
        <taxon>Pseudomonadota</taxon>
        <taxon>Alphaproteobacteria</taxon>
        <taxon>Hyphomicrobiales</taxon>
        <taxon>Hyphomicrobiaceae</taxon>
        <taxon>Methyloceanibacter</taxon>
    </lineage>
</organism>
<reference evidence="2 3" key="1">
    <citation type="journal article" date="2016" name="Environ. Microbiol.">
        <title>New Methyloceanibacter diversity from North Sea sediments includes methanotroph containing solely the soluble methane monooxygenase.</title>
        <authorList>
            <person name="Vekeman B."/>
            <person name="Kerckhof F.M."/>
            <person name="Cremers G."/>
            <person name="de Vos P."/>
            <person name="Vandamme P."/>
            <person name="Boon N."/>
            <person name="Op den Camp H.J."/>
            <person name="Heylen K."/>
        </authorList>
    </citation>
    <scope>NUCLEOTIDE SEQUENCE [LARGE SCALE GENOMIC DNA]</scope>
    <source>
        <strain evidence="2 3">R-67174</strain>
    </source>
</reference>
<dbReference type="AlphaFoldDB" id="A0A1E3W0V3"/>
<accession>A0A1E3W0V3</accession>
<proteinExistence type="predicted"/>
<keyword evidence="1" id="KW-0812">Transmembrane</keyword>
<keyword evidence="1" id="KW-1133">Transmembrane helix</keyword>